<keyword evidence="2" id="KW-1185">Reference proteome</keyword>
<proteinExistence type="predicted"/>
<comment type="caution">
    <text evidence="1">The sequence shown here is derived from an EMBL/GenBank/DDBJ whole genome shotgun (WGS) entry which is preliminary data.</text>
</comment>
<evidence type="ECO:0000313" key="2">
    <source>
        <dbReference type="Proteomes" id="UP000309997"/>
    </source>
</evidence>
<evidence type="ECO:0000313" key="1">
    <source>
        <dbReference type="EMBL" id="KAL3610351.1"/>
    </source>
</evidence>
<organism evidence="1 2">
    <name type="scientific">Populus alba</name>
    <name type="common">White poplar</name>
    <dbReference type="NCBI Taxonomy" id="43335"/>
    <lineage>
        <taxon>Eukaryota</taxon>
        <taxon>Viridiplantae</taxon>
        <taxon>Streptophyta</taxon>
        <taxon>Embryophyta</taxon>
        <taxon>Tracheophyta</taxon>
        <taxon>Spermatophyta</taxon>
        <taxon>Magnoliopsida</taxon>
        <taxon>eudicotyledons</taxon>
        <taxon>Gunneridae</taxon>
        <taxon>Pentapetalae</taxon>
        <taxon>rosids</taxon>
        <taxon>fabids</taxon>
        <taxon>Malpighiales</taxon>
        <taxon>Salicaceae</taxon>
        <taxon>Saliceae</taxon>
        <taxon>Populus</taxon>
    </lineage>
</organism>
<name>A0ACC4CYH6_POPAL</name>
<protein>
    <submittedName>
        <fullName evidence="1">Uncharacterized protein</fullName>
    </submittedName>
</protein>
<gene>
    <name evidence="1" type="ORF">D5086_001371</name>
</gene>
<sequence>MNATSKPSQIPPMRKFLRMFSSMNVLHHCRYVKPPIFTLCVGNAWGEAAMLLAAGSRGNPSALPSSTIMIKRPIGRFQGQATGVELARKEIKKVKAELGHNGLGGLCSKPHRLYWWARKKQIQICKCREGIPHTHFGPSYQQCLFHYLLQVRLEGDVILHKPFTVIVTIFKQAQFILLGGILALLVALLPARSYSQDYTCSRATYFGSPDCLGTPTGACGFGGYGGTVNDANVAGVSRLFKNGSGCGGCYQVSCKAPNLCSDDGVNVVVTDYGEGDNTDFILSTRAYSRMARSNMALELFAYGVVDVEFRRIPCRFPGYNLMFKVHEHSRFPEYLAIVLLYQAGQNEILAVELQQENCKEWRGMRRAYGAVWDMANPPKGAISLKLQVCGSAAEVTWVQADNVLPSDWKAGVAYDSAIQLP</sequence>
<dbReference type="Proteomes" id="UP000309997">
    <property type="component" value="Unassembled WGS sequence"/>
</dbReference>
<dbReference type="EMBL" id="RCHU02000001">
    <property type="protein sequence ID" value="KAL3610351.1"/>
    <property type="molecule type" value="Genomic_DNA"/>
</dbReference>
<reference evidence="1 2" key="1">
    <citation type="journal article" date="2024" name="Plant Biotechnol. J.">
        <title>Genome and CRISPR/Cas9 system of a widespread forest tree (Populus alba) in the world.</title>
        <authorList>
            <person name="Liu Y.J."/>
            <person name="Jiang P.F."/>
            <person name="Han X.M."/>
            <person name="Li X.Y."/>
            <person name="Wang H.M."/>
            <person name="Wang Y.J."/>
            <person name="Wang X.X."/>
            <person name="Zeng Q.Y."/>
        </authorList>
    </citation>
    <scope>NUCLEOTIDE SEQUENCE [LARGE SCALE GENOMIC DNA]</scope>
    <source>
        <strain evidence="2">cv. PAL-ZL1</strain>
    </source>
</reference>
<accession>A0ACC4CYH6</accession>